<feature type="region of interest" description="Disordered" evidence="1">
    <location>
        <begin position="1"/>
        <end position="20"/>
    </location>
</feature>
<feature type="non-terminal residue" evidence="2">
    <location>
        <position position="1"/>
    </location>
</feature>
<dbReference type="Proteomes" id="UP000601435">
    <property type="component" value="Unassembled WGS sequence"/>
</dbReference>
<organism evidence="2 3">
    <name type="scientific">Symbiodinium necroappetens</name>
    <dbReference type="NCBI Taxonomy" id="1628268"/>
    <lineage>
        <taxon>Eukaryota</taxon>
        <taxon>Sar</taxon>
        <taxon>Alveolata</taxon>
        <taxon>Dinophyceae</taxon>
        <taxon>Suessiales</taxon>
        <taxon>Symbiodiniaceae</taxon>
        <taxon>Symbiodinium</taxon>
    </lineage>
</organism>
<evidence type="ECO:0000313" key="3">
    <source>
        <dbReference type="Proteomes" id="UP000601435"/>
    </source>
</evidence>
<dbReference type="AlphaFoldDB" id="A0A813BNH1"/>
<name>A0A813BNH1_9DINO</name>
<evidence type="ECO:0000313" key="2">
    <source>
        <dbReference type="EMBL" id="CAE7912057.1"/>
    </source>
</evidence>
<protein>
    <submittedName>
        <fullName evidence="2">GIP protein</fullName>
    </submittedName>
</protein>
<comment type="caution">
    <text evidence="2">The sequence shown here is derived from an EMBL/GenBank/DDBJ whole genome shotgun (WGS) entry which is preliminary data.</text>
</comment>
<reference evidence="2" key="1">
    <citation type="submission" date="2021-02" db="EMBL/GenBank/DDBJ databases">
        <authorList>
            <person name="Dougan E. K."/>
            <person name="Rhodes N."/>
            <person name="Thang M."/>
            <person name="Chan C."/>
        </authorList>
    </citation>
    <scope>NUCLEOTIDE SEQUENCE</scope>
</reference>
<sequence>DEVVESPTKRALPAGEVHAADRPVTGSELRQLLQLHASEMKEAWRTFESRLDKAEHAQQKQVGEIASLSGRVKINEKDIRDVKKQQETLQPKLDSLTEDVRNLKVQLDEVKNQPIPGARGGDPAQALARQGGGAGDSAVPVTDNHPGTNSGGDVLSEEDQRTLIMEGWLQDTRRAMIETEADIVFKLPELEGLFDVDKIAVFGPRRSVGMVKFVVRNGETIGQMRERMWKVIRTVSQAKLMFPSTKNMGEEKQVWMSFMKTRTARTRTALISMVRRVTIGLAMDAKDEGGGVVHMEHTQMSAYDMDWSAGTIWCGVHKIASATHRGPKDAEVITMHGGWVNLDAVGQ</sequence>
<feature type="non-terminal residue" evidence="2">
    <location>
        <position position="347"/>
    </location>
</feature>
<dbReference type="Gene3D" id="1.20.5.340">
    <property type="match status" value="1"/>
</dbReference>
<dbReference type="EMBL" id="CAJNJA010074313">
    <property type="protein sequence ID" value="CAE7912057.1"/>
    <property type="molecule type" value="Genomic_DNA"/>
</dbReference>
<feature type="region of interest" description="Disordered" evidence="1">
    <location>
        <begin position="112"/>
        <end position="157"/>
    </location>
</feature>
<proteinExistence type="predicted"/>
<keyword evidence="3" id="KW-1185">Reference proteome</keyword>
<accession>A0A813BNH1</accession>
<evidence type="ECO:0000256" key="1">
    <source>
        <dbReference type="SAM" id="MobiDB-lite"/>
    </source>
</evidence>
<gene>
    <name evidence="2" type="primary">GIP</name>
    <name evidence="2" type="ORF">SNEC2469_LOCUS31116</name>
</gene>
<dbReference type="OrthoDB" id="426002at2759"/>